<evidence type="ECO:0000256" key="4">
    <source>
        <dbReference type="RuleBase" id="RU003513"/>
    </source>
</evidence>
<dbReference type="eggNOG" id="COG0381">
    <property type="taxonomic scope" value="Bacteria"/>
</dbReference>
<dbReference type="GO" id="GO:0008761">
    <property type="term" value="F:UDP-N-acetylglucosamine 2-epimerase activity"/>
    <property type="evidence" value="ECO:0007669"/>
    <property type="project" value="UniProtKB-EC"/>
</dbReference>
<evidence type="ECO:0000256" key="1">
    <source>
        <dbReference type="ARBA" id="ARBA00023235"/>
    </source>
</evidence>
<evidence type="ECO:0000313" key="7">
    <source>
        <dbReference type="Proteomes" id="UP000001654"/>
    </source>
</evidence>
<evidence type="ECO:0000313" key="6">
    <source>
        <dbReference type="EMBL" id="ADF51446.1"/>
    </source>
</evidence>
<dbReference type="EMBL" id="CP001650">
    <property type="protein sequence ID" value="ADF51446.1"/>
    <property type="molecule type" value="Genomic_DNA"/>
</dbReference>
<dbReference type="OrthoDB" id="9803238at2"/>
<dbReference type="Proteomes" id="UP000001654">
    <property type="component" value="Chromosome"/>
</dbReference>
<accession>D5BIJ4</accession>
<dbReference type="AlphaFoldDB" id="D5BIJ4"/>
<dbReference type="InterPro" id="IPR029767">
    <property type="entry name" value="WecB-like"/>
</dbReference>
<sequence length="348" mass="39217">MAPICKELQQRNIDFKVCVTGQHREMLDQVLAFFEITADIDLNLMEKNQSLNQLSSKILKDMDAILEQENPDLVLVHGDTTTSSMCAIAAFHRNTKVAHIEAGLRTHKKYSPFPEEVNRQLTSKLADIHFAPTHAAKKNLINELIDEESIFITGNTVVDALLLAERKLSTHEDYSAEISSKIDFSTKTILVTGHRRENFGKAFEEICEALLDLANLGFQIVFPVHLNPLVREVVYRKLNHNKIFLIDPVSYPVFIWLMKNCDLIISDSGGIQEEAPTFMKYVLVTREFSERLEGVAAGFSIVVGHNRQLIVEKAIEALNSKKLEQKKMVNPYGEGNASKQIVDVILAT</sequence>
<reference evidence="6 7" key="1">
    <citation type="journal article" date="2010" name="BMC Genomics">
        <title>The complete genome of Zunongwangia profunda SM-A87 reveals its adaptation to the deep-sea environment and ecological role in sedimentary organic nitrogen degradation.</title>
        <authorList>
            <person name="Qin Q.L."/>
            <person name="Zhang X.Y."/>
            <person name="Wang X.M."/>
            <person name="Liu G.M."/>
            <person name="Chen X.L."/>
            <person name="Xie B.B."/>
            <person name="Dang H.Y."/>
            <person name="Zhou B.C."/>
            <person name="Yu J."/>
            <person name="Zhang Y.Z."/>
        </authorList>
    </citation>
    <scope>NUCLEOTIDE SEQUENCE [LARGE SCALE GENOMIC DNA]</scope>
    <source>
        <strain evidence="7">DSM 18752 / CCTCC AB 206139 / SM-A87</strain>
    </source>
</reference>
<protein>
    <recommendedName>
        <fullName evidence="3">UDP-N-acetylglucosamine 2-epimerase (non-hydrolyzing)</fullName>
        <ecNumber evidence="3">5.1.3.14</ecNumber>
    </recommendedName>
</protein>
<dbReference type="NCBIfam" id="TIGR00236">
    <property type="entry name" value="wecB"/>
    <property type="match status" value="1"/>
</dbReference>
<organism evidence="6 7">
    <name type="scientific">Zunongwangia profunda (strain DSM 18752 / CCTCC AB 206139 / SM-A87)</name>
    <name type="common">Wangia profunda</name>
    <dbReference type="NCBI Taxonomy" id="655815"/>
    <lineage>
        <taxon>Bacteria</taxon>
        <taxon>Pseudomonadati</taxon>
        <taxon>Bacteroidota</taxon>
        <taxon>Flavobacteriia</taxon>
        <taxon>Flavobacteriales</taxon>
        <taxon>Flavobacteriaceae</taxon>
        <taxon>Zunongwangia</taxon>
    </lineage>
</organism>
<feature type="domain" description="UDP-N-acetylglucosamine 2-epimerase" evidence="5">
    <location>
        <begin position="7"/>
        <end position="345"/>
    </location>
</feature>
<dbReference type="CDD" id="cd03786">
    <property type="entry name" value="GTB_UDP-GlcNAc_2-Epimerase"/>
    <property type="match status" value="1"/>
</dbReference>
<dbReference type="HOGENOM" id="CLU_041674_1_0_10"/>
<dbReference type="InterPro" id="IPR003331">
    <property type="entry name" value="UDP_GlcNAc_Epimerase_2_dom"/>
</dbReference>
<keyword evidence="1 4" id="KW-0413">Isomerase</keyword>
<dbReference type="Pfam" id="PF02350">
    <property type="entry name" value="Epimerase_2"/>
    <property type="match status" value="1"/>
</dbReference>
<dbReference type="SUPFAM" id="SSF53756">
    <property type="entry name" value="UDP-Glycosyltransferase/glycogen phosphorylase"/>
    <property type="match status" value="1"/>
</dbReference>
<proteinExistence type="inferred from homology"/>
<evidence type="ECO:0000259" key="5">
    <source>
        <dbReference type="Pfam" id="PF02350"/>
    </source>
</evidence>
<dbReference type="EC" id="5.1.3.14" evidence="3"/>
<dbReference type="KEGG" id="zpr:ZPR_1101"/>
<evidence type="ECO:0000256" key="3">
    <source>
        <dbReference type="ARBA" id="ARBA00038858"/>
    </source>
</evidence>
<keyword evidence="7" id="KW-1185">Reference proteome</keyword>
<dbReference type="STRING" id="655815.ZPR_1101"/>
<dbReference type="PANTHER" id="PTHR43174">
    <property type="entry name" value="UDP-N-ACETYLGLUCOSAMINE 2-EPIMERASE"/>
    <property type="match status" value="1"/>
</dbReference>
<gene>
    <name evidence="6" type="ordered locus">ZPR_1101</name>
</gene>
<evidence type="ECO:0000256" key="2">
    <source>
        <dbReference type="ARBA" id="ARBA00038209"/>
    </source>
</evidence>
<dbReference type="PANTHER" id="PTHR43174:SF2">
    <property type="entry name" value="UDP-N-ACETYLGLUCOSAMINE 2-EPIMERASE"/>
    <property type="match status" value="1"/>
</dbReference>
<dbReference type="Gene3D" id="3.40.50.2000">
    <property type="entry name" value="Glycogen Phosphorylase B"/>
    <property type="match status" value="2"/>
</dbReference>
<name>D5BIJ4_ZUNPS</name>
<comment type="similarity">
    <text evidence="2 4">Belongs to the UDP-N-acetylglucosamine 2-epimerase family.</text>
</comment>